<keyword evidence="2" id="KW-1185">Reference proteome</keyword>
<dbReference type="Proteomes" id="UP001281410">
    <property type="component" value="Unassembled WGS sequence"/>
</dbReference>
<organism evidence="1 2">
    <name type="scientific">Dipteronia sinensis</name>
    <dbReference type="NCBI Taxonomy" id="43782"/>
    <lineage>
        <taxon>Eukaryota</taxon>
        <taxon>Viridiplantae</taxon>
        <taxon>Streptophyta</taxon>
        <taxon>Embryophyta</taxon>
        <taxon>Tracheophyta</taxon>
        <taxon>Spermatophyta</taxon>
        <taxon>Magnoliopsida</taxon>
        <taxon>eudicotyledons</taxon>
        <taxon>Gunneridae</taxon>
        <taxon>Pentapetalae</taxon>
        <taxon>rosids</taxon>
        <taxon>malvids</taxon>
        <taxon>Sapindales</taxon>
        <taxon>Sapindaceae</taxon>
        <taxon>Hippocastanoideae</taxon>
        <taxon>Acereae</taxon>
        <taxon>Dipteronia</taxon>
    </lineage>
</organism>
<dbReference type="EMBL" id="JANJYJ010000004">
    <property type="protein sequence ID" value="KAK3217862.1"/>
    <property type="molecule type" value="Genomic_DNA"/>
</dbReference>
<evidence type="ECO:0000313" key="1">
    <source>
        <dbReference type="EMBL" id="KAK3217862.1"/>
    </source>
</evidence>
<gene>
    <name evidence="1" type="ORF">Dsin_011832</name>
</gene>
<reference evidence="1" key="1">
    <citation type="journal article" date="2023" name="Plant J.">
        <title>Genome sequences and population genomics provide insights into the demographic history, inbreeding, and mutation load of two 'living fossil' tree species of Dipteronia.</title>
        <authorList>
            <person name="Feng Y."/>
            <person name="Comes H.P."/>
            <person name="Chen J."/>
            <person name="Zhu S."/>
            <person name="Lu R."/>
            <person name="Zhang X."/>
            <person name="Li P."/>
            <person name="Qiu J."/>
            <person name="Olsen K.M."/>
            <person name="Qiu Y."/>
        </authorList>
    </citation>
    <scope>NUCLEOTIDE SEQUENCE</scope>
    <source>
        <strain evidence="1">NBL</strain>
    </source>
</reference>
<evidence type="ECO:0000313" key="2">
    <source>
        <dbReference type="Proteomes" id="UP001281410"/>
    </source>
</evidence>
<dbReference type="AlphaFoldDB" id="A0AAE0AGZ9"/>
<protein>
    <submittedName>
        <fullName evidence="1">Uncharacterized protein</fullName>
    </submittedName>
</protein>
<name>A0AAE0AGZ9_9ROSI</name>
<sequence>MALMAVSSLECSSQFDHTPFYCRADKTVHNINEYIEIHGEGILTNVGADVINGVVMKENQLEEFFCQRPSQ</sequence>
<comment type="caution">
    <text evidence="1">The sequence shown here is derived from an EMBL/GenBank/DDBJ whole genome shotgun (WGS) entry which is preliminary data.</text>
</comment>
<proteinExistence type="predicted"/>
<accession>A0AAE0AGZ9</accession>